<evidence type="ECO:0000259" key="1">
    <source>
        <dbReference type="SMART" id="SM00960"/>
    </source>
</evidence>
<name>A0A0B5FIK1_9BACT</name>
<gene>
    <name evidence="2" type="ORF">GSUB_12250</name>
</gene>
<proteinExistence type="predicted"/>
<keyword evidence="3" id="KW-1185">Reference proteome</keyword>
<dbReference type="AlphaFoldDB" id="A0A0B5FIK1"/>
<sequence length="119" mass="13013">MSLNALLRNLLGELPDALGVVLADWEGEAVAHAARMDDFELKVFGAHHGIILDSLRQAAARLGEPGVEEVAIHADNRLILVMPVTEEYFIVLTLESEGLLARARHVLQAYAPQLHEEVA</sequence>
<dbReference type="SUPFAM" id="SSF103196">
    <property type="entry name" value="Roadblock/LC7 domain"/>
    <property type="match status" value="1"/>
</dbReference>
<evidence type="ECO:0000313" key="3">
    <source>
        <dbReference type="Proteomes" id="UP000035036"/>
    </source>
</evidence>
<reference evidence="2 3" key="1">
    <citation type="journal article" date="2015" name="Genome Announc.">
        <title>Genomes of Geoalkalibacter ferrihydriticus Z-0531T and Geoalkalibacter subterraneus Red1T, Two Haloalkaliphilic Metal-Reducing Deltaproteobacteria.</title>
        <authorList>
            <person name="Badalamenti J.P."/>
            <person name="Krajmalnik-Brown R."/>
            <person name="Torres C.I."/>
            <person name="Bond D.R."/>
        </authorList>
    </citation>
    <scope>NUCLEOTIDE SEQUENCE [LARGE SCALE GENOMIC DNA]</scope>
    <source>
        <strain evidence="2 3">Red1</strain>
    </source>
</reference>
<protein>
    <recommendedName>
        <fullName evidence="1">Roadblock/LAMTOR2 domain-containing protein</fullName>
    </recommendedName>
</protein>
<dbReference type="HOGENOM" id="CLU_161433_1_0_7"/>
<dbReference type="InterPro" id="IPR004942">
    <property type="entry name" value="Roadblock/LAMTOR2_dom"/>
</dbReference>
<dbReference type="OrthoDB" id="5402169at2"/>
<dbReference type="Gene3D" id="3.30.450.30">
    <property type="entry name" value="Dynein light chain 2a, cytoplasmic"/>
    <property type="match status" value="1"/>
</dbReference>
<dbReference type="Pfam" id="PF03259">
    <property type="entry name" value="Robl_LC7"/>
    <property type="match status" value="1"/>
</dbReference>
<evidence type="ECO:0000313" key="2">
    <source>
        <dbReference type="EMBL" id="AJF07173.1"/>
    </source>
</evidence>
<dbReference type="SMART" id="SM00960">
    <property type="entry name" value="Robl_LC7"/>
    <property type="match status" value="1"/>
</dbReference>
<dbReference type="KEGG" id="gsb:GSUB_12250"/>
<dbReference type="STRING" id="483547.GSUB_12250"/>
<dbReference type="Proteomes" id="UP000035036">
    <property type="component" value="Chromosome"/>
</dbReference>
<feature type="domain" description="Roadblock/LAMTOR2" evidence="1">
    <location>
        <begin position="4"/>
        <end position="93"/>
    </location>
</feature>
<organism evidence="2 3">
    <name type="scientific">Geoalkalibacter subterraneus</name>
    <dbReference type="NCBI Taxonomy" id="483547"/>
    <lineage>
        <taxon>Bacteria</taxon>
        <taxon>Pseudomonadati</taxon>
        <taxon>Thermodesulfobacteriota</taxon>
        <taxon>Desulfuromonadia</taxon>
        <taxon>Desulfuromonadales</taxon>
        <taxon>Geoalkalibacteraceae</taxon>
        <taxon>Geoalkalibacter</taxon>
    </lineage>
</organism>
<dbReference type="EMBL" id="CP010311">
    <property type="protein sequence ID" value="AJF07173.1"/>
    <property type="molecule type" value="Genomic_DNA"/>
</dbReference>
<accession>A0A0B5FIK1</accession>
<dbReference type="RefSeq" id="WP_040201014.1">
    <property type="nucleotide sequence ID" value="NZ_CP010311.1"/>
</dbReference>